<dbReference type="GO" id="GO:0016020">
    <property type="term" value="C:membrane"/>
    <property type="evidence" value="ECO:0007669"/>
    <property type="project" value="UniProtKB-SubCell"/>
</dbReference>
<dbReference type="InterPro" id="IPR000026">
    <property type="entry name" value="N1-like"/>
</dbReference>
<dbReference type="FunCoup" id="V5FUV0">
    <property type="interactions" value="101"/>
</dbReference>
<dbReference type="SUPFAM" id="SSF53933">
    <property type="entry name" value="Microbial ribonucleases"/>
    <property type="match status" value="1"/>
</dbReference>
<evidence type="ECO:0000256" key="2">
    <source>
        <dbReference type="ARBA" id="ARBA00022692"/>
    </source>
</evidence>
<dbReference type="Pfam" id="PF00545">
    <property type="entry name" value="Ribonuclease"/>
    <property type="match status" value="1"/>
</dbReference>
<organism evidence="10 11">
    <name type="scientific">Byssochlamys spectabilis (strain No. 5 / NBRC 109023)</name>
    <name type="common">Paecilomyces variotii</name>
    <dbReference type="NCBI Taxonomy" id="1356009"/>
    <lineage>
        <taxon>Eukaryota</taxon>
        <taxon>Fungi</taxon>
        <taxon>Dikarya</taxon>
        <taxon>Ascomycota</taxon>
        <taxon>Pezizomycotina</taxon>
        <taxon>Eurotiomycetes</taxon>
        <taxon>Eurotiomycetidae</taxon>
        <taxon>Eurotiales</taxon>
        <taxon>Thermoascaceae</taxon>
        <taxon>Paecilomyces</taxon>
    </lineage>
</organism>
<dbReference type="eggNOG" id="KOG3574">
    <property type="taxonomic scope" value="Eukaryota"/>
</dbReference>
<sequence length="805" mass="88558">MQITQILSVAAFLLPSVIALPSSLESRDSCVDTCGSTCYWSSDISAAQDKGYQLYQSGQTLGDDKYPHQYNDYEGFSFPVDGPYYEFPILSSYEVYSGGSPGADRVVFNGNNQLAGLITHTGASGDDFVECNHPSTVASGPLRAPPVQHDNRDDTREECIEQDAVELDALESKGSGGQNYDRDIAEGDAELIDPSRFSISDEEDDLDSTDDVEEALLGESSDPNRIPMKRKTRNLTKTRSSPRLTVATGQNGQANGSMNSHIELRRKASAEPTSSEAQRERLMSRPGFSLDDEPPPPTPQTPGMTNTSLFSLPEQDRRNFMLLCLLYFLQGVPMGLASGSVPFLLKPYLSYGQIGVFSLASYPYSLKLFWSPIVDAVWSPKFGRRKSWITPIQTISGLAMIYLGGHIEDMMAAAGANGGAGVWGFTWWWFFLVFLCATQDIAVDGWAITLLSPPNISYASTAQTVGLTAGHFLSYTVFLAFNSKDFANRWFRTEPLDRGLLSLGSYLTFWGWTYLIVTVGLAILKKEDKTKDRDGIVEVYKSMWSVLKLKNIQSIIVIHLIAKIGFQANDAVTSLKLLEKGFGQDNMALVVLIDFPFEIGLGYYAGKWSTEYTPMRLWCWAFVGRLIAAVAAQFTVLIYPAGPDVPFWYLVTVVGEHVLSTFMNTVMFVAVSAFHARIADPIIGGTYMTLLATVSNLGGTFPKFFILKLVDMLTSATCIPPSTAPSADKLKGPLVTTPFSCVLEAEKHRCLDGGGSCHVARDGYYITNILCVIIGAVTFWSFIKPAALKLQSLPLRAWRLFPSRE</sequence>
<accession>V5FUV0</accession>
<feature type="region of interest" description="Disordered" evidence="7">
    <location>
        <begin position="216"/>
        <end position="306"/>
    </location>
</feature>
<dbReference type="InParanoid" id="V5FUV0"/>
<dbReference type="GO" id="GO:0004521">
    <property type="term" value="F:RNA endonuclease activity"/>
    <property type="evidence" value="ECO:0007669"/>
    <property type="project" value="InterPro"/>
</dbReference>
<evidence type="ECO:0000256" key="8">
    <source>
        <dbReference type="SAM" id="Phobius"/>
    </source>
</evidence>
<feature type="transmembrane region" description="Helical" evidence="8">
    <location>
        <begin position="647"/>
        <end position="674"/>
    </location>
</feature>
<comment type="caution">
    <text evidence="10">The sequence shown here is derived from an EMBL/GenBank/DDBJ whole genome shotgun (WGS) entry which is preliminary data.</text>
</comment>
<dbReference type="InterPro" id="IPR004752">
    <property type="entry name" value="AmpG_permease/AT-1"/>
</dbReference>
<keyword evidence="9" id="KW-0732">Signal</keyword>
<keyword evidence="5 8" id="KW-1133">Transmembrane helix</keyword>
<protein>
    <submittedName>
        <fullName evidence="10">SD08430p</fullName>
    </submittedName>
</protein>
<dbReference type="SUPFAM" id="SSF103473">
    <property type="entry name" value="MFS general substrate transporter"/>
    <property type="match status" value="1"/>
</dbReference>
<dbReference type="GO" id="GO:0016787">
    <property type="term" value="F:hydrolase activity"/>
    <property type="evidence" value="ECO:0007669"/>
    <property type="project" value="UniProtKB-KW"/>
</dbReference>
<dbReference type="InterPro" id="IPR016191">
    <property type="entry name" value="Ribonuclease/ribotoxin"/>
</dbReference>
<dbReference type="FunFam" id="1.20.1250.20:FF:000289">
    <property type="entry name" value="Acetyl-coenzyme A transporter 1"/>
    <property type="match status" value="1"/>
</dbReference>
<comment type="subcellular location">
    <subcellularLocation>
        <location evidence="1">Membrane</location>
        <topology evidence="1">Multi-pass membrane protein</topology>
    </subcellularLocation>
</comment>
<dbReference type="EMBL" id="BAUL01000023">
    <property type="protein sequence ID" value="GAD92362.1"/>
    <property type="molecule type" value="Genomic_DNA"/>
</dbReference>
<evidence type="ECO:0000256" key="1">
    <source>
        <dbReference type="ARBA" id="ARBA00004141"/>
    </source>
</evidence>
<dbReference type="OrthoDB" id="6415790at2759"/>
<name>V5FUV0_BYSSN</name>
<evidence type="ECO:0000256" key="7">
    <source>
        <dbReference type="SAM" id="MobiDB-lite"/>
    </source>
</evidence>
<evidence type="ECO:0000256" key="9">
    <source>
        <dbReference type="SAM" id="SignalP"/>
    </source>
</evidence>
<gene>
    <name evidence="10" type="ORF">PVAR5_0953</name>
</gene>
<evidence type="ECO:0000256" key="6">
    <source>
        <dbReference type="ARBA" id="ARBA00023136"/>
    </source>
</evidence>
<feature type="transmembrane region" description="Helical" evidence="8">
    <location>
        <begin position="617"/>
        <end position="641"/>
    </location>
</feature>
<proteinExistence type="predicted"/>
<feature type="transmembrane region" description="Helical" evidence="8">
    <location>
        <begin position="320"/>
        <end position="345"/>
    </location>
</feature>
<dbReference type="GO" id="GO:0003723">
    <property type="term" value="F:RNA binding"/>
    <property type="evidence" value="ECO:0007669"/>
    <property type="project" value="InterPro"/>
</dbReference>
<dbReference type="Pfam" id="PF13000">
    <property type="entry name" value="Acatn"/>
    <property type="match status" value="2"/>
</dbReference>
<feature type="region of interest" description="Disordered" evidence="7">
    <location>
        <begin position="136"/>
        <end position="156"/>
    </location>
</feature>
<feature type="transmembrane region" description="Helical" evidence="8">
    <location>
        <begin position="586"/>
        <end position="605"/>
    </location>
</feature>
<feature type="chain" id="PRO_5004733258" evidence="9">
    <location>
        <begin position="20"/>
        <end position="805"/>
    </location>
</feature>
<keyword evidence="2 8" id="KW-0812">Transmembrane</keyword>
<evidence type="ECO:0000313" key="10">
    <source>
        <dbReference type="EMBL" id="GAD92362.1"/>
    </source>
</evidence>
<feature type="compositionally biased region" description="Basic residues" evidence="7">
    <location>
        <begin position="227"/>
        <end position="236"/>
    </location>
</feature>
<feature type="signal peptide" evidence="9">
    <location>
        <begin position="1"/>
        <end position="19"/>
    </location>
</feature>
<dbReference type="GO" id="GO:0035348">
    <property type="term" value="P:acetyl-CoA transmembrane transport"/>
    <property type="evidence" value="ECO:0007669"/>
    <property type="project" value="InterPro"/>
</dbReference>
<evidence type="ECO:0000256" key="3">
    <source>
        <dbReference type="ARBA" id="ARBA00022722"/>
    </source>
</evidence>
<feature type="transmembrane region" description="Helical" evidence="8">
    <location>
        <begin position="764"/>
        <end position="783"/>
    </location>
</feature>
<dbReference type="Proteomes" id="UP000018001">
    <property type="component" value="Unassembled WGS sequence"/>
</dbReference>
<dbReference type="PANTHER" id="PTHR12778:SF9">
    <property type="entry name" value="ACETYL-COENZYME A TRANSPORTER 1"/>
    <property type="match status" value="1"/>
</dbReference>
<feature type="transmembrane region" description="Helical" evidence="8">
    <location>
        <begin position="503"/>
        <end position="524"/>
    </location>
</feature>
<dbReference type="HOGENOM" id="CLU_020502_2_0_1"/>
<feature type="compositionally biased region" description="Polar residues" evidence="7">
    <location>
        <begin position="237"/>
        <end position="260"/>
    </location>
</feature>
<evidence type="ECO:0000256" key="4">
    <source>
        <dbReference type="ARBA" id="ARBA00022801"/>
    </source>
</evidence>
<dbReference type="PANTHER" id="PTHR12778">
    <property type="entry name" value="SOLUTE CARRIER FAMILY 33 ACETYL-COA TRANSPORTER -RELATED"/>
    <property type="match status" value="1"/>
</dbReference>
<dbReference type="InterPro" id="IPR036259">
    <property type="entry name" value="MFS_trans_sf"/>
</dbReference>
<keyword evidence="6 8" id="KW-0472">Membrane</keyword>
<dbReference type="CDD" id="cd00606">
    <property type="entry name" value="fungal_RNase"/>
    <property type="match status" value="1"/>
</dbReference>
<reference evidence="11" key="1">
    <citation type="journal article" date="2014" name="Genome Announc.">
        <title>Draft genome sequence of the formaldehyde-resistant fungus Byssochlamys spectabilis No. 5 (anamorph Paecilomyces variotii No. 5) (NBRC109023).</title>
        <authorList>
            <person name="Oka T."/>
            <person name="Ekino K."/>
            <person name="Fukuda K."/>
            <person name="Nomura Y."/>
        </authorList>
    </citation>
    <scope>NUCLEOTIDE SEQUENCE [LARGE SCALE GENOMIC DNA]</scope>
    <source>
        <strain evidence="11">No. 5 / NBRC 109023</strain>
    </source>
</reference>
<keyword evidence="11" id="KW-1185">Reference proteome</keyword>
<keyword evidence="3" id="KW-0540">Nuclease</keyword>
<dbReference type="InterPro" id="IPR024371">
    <property type="entry name" value="AcetylCoA_trans_1-like"/>
</dbReference>
<dbReference type="GO" id="GO:0008521">
    <property type="term" value="F:acetyl-CoA transmembrane transporter activity"/>
    <property type="evidence" value="ECO:0007669"/>
    <property type="project" value="InterPro"/>
</dbReference>
<feature type="transmembrane region" description="Helical" evidence="8">
    <location>
        <begin position="464"/>
        <end position="483"/>
    </location>
</feature>
<feature type="transmembrane region" description="Helical" evidence="8">
    <location>
        <begin position="388"/>
        <end position="407"/>
    </location>
</feature>
<feature type="transmembrane region" description="Helical" evidence="8">
    <location>
        <begin position="427"/>
        <end position="452"/>
    </location>
</feature>
<evidence type="ECO:0000256" key="5">
    <source>
        <dbReference type="ARBA" id="ARBA00022989"/>
    </source>
</evidence>
<dbReference type="AlphaFoldDB" id="V5FUV0"/>
<dbReference type="Gene3D" id="3.10.450.30">
    <property type="entry name" value="Microbial ribonucleases"/>
    <property type="match status" value="1"/>
</dbReference>
<keyword evidence="4" id="KW-0378">Hydrolase</keyword>
<feature type="transmembrane region" description="Helical" evidence="8">
    <location>
        <begin position="686"/>
        <end position="706"/>
    </location>
</feature>
<evidence type="ECO:0000313" key="11">
    <source>
        <dbReference type="Proteomes" id="UP000018001"/>
    </source>
</evidence>